<accession>A0A9D4BGM5</accession>
<dbReference type="AlphaFoldDB" id="A0A9D4BGM5"/>
<protein>
    <submittedName>
        <fullName evidence="1">Uncharacterized protein</fullName>
    </submittedName>
</protein>
<sequence>MSLAESREIHQNFGHITTPVYSVEELTLSSVKKYQTTLYITSRDVTFCSPKVVYEIQVIIMCREWTEPSSGQRFDWNLHSWIKFLSL</sequence>
<organism evidence="1 2">
    <name type="scientific">Dreissena polymorpha</name>
    <name type="common">Zebra mussel</name>
    <name type="synonym">Mytilus polymorpha</name>
    <dbReference type="NCBI Taxonomy" id="45954"/>
    <lineage>
        <taxon>Eukaryota</taxon>
        <taxon>Metazoa</taxon>
        <taxon>Spiralia</taxon>
        <taxon>Lophotrochozoa</taxon>
        <taxon>Mollusca</taxon>
        <taxon>Bivalvia</taxon>
        <taxon>Autobranchia</taxon>
        <taxon>Heteroconchia</taxon>
        <taxon>Euheterodonta</taxon>
        <taxon>Imparidentia</taxon>
        <taxon>Neoheterodontei</taxon>
        <taxon>Myida</taxon>
        <taxon>Dreissenoidea</taxon>
        <taxon>Dreissenidae</taxon>
        <taxon>Dreissena</taxon>
    </lineage>
</organism>
<name>A0A9D4BGM5_DREPO</name>
<proteinExistence type="predicted"/>
<keyword evidence="2" id="KW-1185">Reference proteome</keyword>
<dbReference type="Proteomes" id="UP000828390">
    <property type="component" value="Unassembled WGS sequence"/>
</dbReference>
<gene>
    <name evidence="1" type="ORF">DPMN_082206</name>
</gene>
<reference evidence="1" key="1">
    <citation type="journal article" date="2019" name="bioRxiv">
        <title>The Genome of the Zebra Mussel, Dreissena polymorpha: A Resource for Invasive Species Research.</title>
        <authorList>
            <person name="McCartney M.A."/>
            <person name="Auch B."/>
            <person name="Kono T."/>
            <person name="Mallez S."/>
            <person name="Zhang Y."/>
            <person name="Obille A."/>
            <person name="Becker A."/>
            <person name="Abrahante J.E."/>
            <person name="Garbe J."/>
            <person name="Badalamenti J.P."/>
            <person name="Herman A."/>
            <person name="Mangelson H."/>
            <person name="Liachko I."/>
            <person name="Sullivan S."/>
            <person name="Sone E.D."/>
            <person name="Koren S."/>
            <person name="Silverstein K.A.T."/>
            <person name="Beckman K.B."/>
            <person name="Gohl D.M."/>
        </authorList>
    </citation>
    <scope>NUCLEOTIDE SEQUENCE</scope>
    <source>
        <strain evidence="1">Duluth1</strain>
        <tissue evidence="1">Whole animal</tissue>
    </source>
</reference>
<evidence type="ECO:0000313" key="1">
    <source>
        <dbReference type="EMBL" id="KAH3694765.1"/>
    </source>
</evidence>
<comment type="caution">
    <text evidence="1">The sequence shown here is derived from an EMBL/GenBank/DDBJ whole genome shotgun (WGS) entry which is preliminary data.</text>
</comment>
<dbReference type="EMBL" id="JAIWYP010000016">
    <property type="protein sequence ID" value="KAH3694765.1"/>
    <property type="molecule type" value="Genomic_DNA"/>
</dbReference>
<evidence type="ECO:0000313" key="2">
    <source>
        <dbReference type="Proteomes" id="UP000828390"/>
    </source>
</evidence>
<reference evidence="1" key="2">
    <citation type="submission" date="2020-11" db="EMBL/GenBank/DDBJ databases">
        <authorList>
            <person name="McCartney M.A."/>
            <person name="Auch B."/>
            <person name="Kono T."/>
            <person name="Mallez S."/>
            <person name="Becker A."/>
            <person name="Gohl D.M."/>
            <person name="Silverstein K.A.T."/>
            <person name="Koren S."/>
            <person name="Bechman K.B."/>
            <person name="Herman A."/>
            <person name="Abrahante J.E."/>
            <person name="Garbe J."/>
        </authorList>
    </citation>
    <scope>NUCLEOTIDE SEQUENCE</scope>
    <source>
        <strain evidence="1">Duluth1</strain>
        <tissue evidence="1">Whole animal</tissue>
    </source>
</reference>